<feature type="disulfide bond" evidence="5">
    <location>
        <begin position="359"/>
        <end position="368"/>
    </location>
</feature>
<evidence type="ECO:0000313" key="10">
    <source>
        <dbReference type="Proteomes" id="UP000007879"/>
    </source>
</evidence>
<dbReference type="GO" id="GO:0005886">
    <property type="term" value="C:plasma membrane"/>
    <property type="evidence" value="ECO:0007669"/>
    <property type="project" value="TreeGrafter"/>
</dbReference>
<evidence type="ECO:0000256" key="2">
    <source>
        <dbReference type="ARBA" id="ARBA00022729"/>
    </source>
</evidence>
<comment type="caution">
    <text evidence="5">Lacks conserved residue(s) required for the propagation of feature annotation.</text>
</comment>
<dbReference type="SUPFAM" id="SSF57196">
    <property type="entry name" value="EGF/Laminin"/>
    <property type="match status" value="1"/>
</dbReference>
<dbReference type="Proteomes" id="UP000007879">
    <property type="component" value="Unassembled WGS sequence"/>
</dbReference>
<feature type="disulfide bond" evidence="5">
    <location>
        <begin position="220"/>
        <end position="237"/>
    </location>
</feature>
<feature type="disulfide bond" evidence="5">
    <location>
        <begin position="239"/>
        <end position="248"/>
    </location>
</feature>
<sequence>MKQLIVALALVTLAFAQDCSLPTIAQLESVLPPLLVISDGSQVYSPNVTEGSVQYVCLAQGDMIDTYKAIALIATFTPNPGEPERTRIFDIECNSGTWSGRTGSLDPPPASVVGVPPKTNCYRCREGFGGDTRCRACDSACNSGLRRCTGSGSGDCCLSFTDSGQCDDSTDCTSSGPNYVATPSNNFTCTCNLTCSAGYAANSNCTDCDLSSICDAYSPCMNGGQCIQYSPATNYSCDCTGSYTGYNCSDCSLTCSDGYTVSSDCTNCNFTSICDRDTPCINGGQCIQYSPATNYTCDCTGSYTGYNCSDCSLTCSDGYTVNSDCTNCDFTSICDRDTPCINGGQCMQYLPATNYSCHCAGSYTGTNCSICSPQCPQGYVPNSDCTGCVLSNICIANNPCKNGGSCTSFNNGGYMCNCAGNYEGNNCSVCSLSCQNSGNATTDCTGCMCPAWYTGNSCQTVIDPCMSLEPCGLYGTCSSNRTEYMCQCHEGWSGPHCQDCTIENCDRCSGIPPICESCMEGYVIDETGCELKDLCHTTPCANNGTCIGQPGSFTCQCSNHWSSASNCTICSDGYGLRNDQCVECSKNCLVCAESFAECVRCEDEYEVSSSGECISSDLPNNILIWIIIGSVIGGLVIFVCVVIIVMGIVRCTTSYNHNKTHAKAIKKDHLANQRINENPLYMSQDDIDNMEKE</sequence>
<keyword evidence="6" id="KW-1133">Transmembrane helix</keyword>
<dbReference type="SMART" id="SM00181">
    <property type="entry name" value="EGF"/>
    <property type="match status" value="8"/>
</dbReference>
<feature type="disulfide bond" evidence="5">
    <location>
        <begin position="488"/>
        <end position="497"/>
    </location>
</feature>
<dbReference type="PANTHER" id="PTHR24049">
    <property type="entry name" value="CRUMBS FAMILY MEMBER"/>
    <property type="match status" value="1"/>
</dbReference>
<dbReference type="GeneID" id="105312185"/>
<dbReference type="PROSITE" id="PS50026">
    <property type="entry name" value="EGF_3"/>
    <property type="match status" value="6"/>
</dbReference>
<organism evidence="9 10">
    <name type="scientific">Amphimedon queenslandica</name>
    <name type="common">Sponge</name>
    <dbReference type="NCBI Taxonomy" id="400682"/>
    <lineage>
        <taxon>Eukaryota</taxon>
        <taxon>Metazoa</taxon>
        <taxon>Porifera</taxon>
        <taxon>Demospongiae</taxon>
        <taxon>Heteroscleromorpha</taxon>
        <taxon>Haplosclerida</taxon>
        <taxon>Niphatidae</taxon>
        <taxon>Amphimedon</taxon>
    </lineage>
</organism>
<feature type="domain" description="EGF-like" evidence="8">
    <location>
        <begin position="531"/>
        <end position="568"/>
    </location>
</feature>
<feature type="disulfide bond" evidence="5">
    <location>
        <begin position="299"/>
        <end position="308"/>
    </location>
</feature>
<keyword evidence="3" id="KW-0677">Repeat</keyword>
<keyword evidence="10" id="KW-1185">Reference proteome</keyword>
<feature type="disulfide bond" evidence="5">
    <location>
        <begin position="418"/>
        <end position="427"/>
    </location>
</feature>
<feature type="domain" description="EGF-like" evidence="8">
    <location>
        <begin position="461"/>
        <end position="498"/>
    </location>
</feature>
<evidence type="ECO:0000256" key="1">
    <source>
        <dbReference type="ARBA" id="ARBA00022536"/>
    </source>
</evidence>
<evidence type="ECO:0000259" key="8">
    <source>
        <dbReference type="PROSITE" id="PS50026"/>
    </source>
</evidence>
<dbReference type="GO" id="GO:0005509">
    <property type="term" value="F:calcium ion binding"/>
    <property type="evidence" value="ECO:0007669"/>
    <property type="project" value="InterPro"/>
</dbReference>
<feature type="disulfide bond" evidence="5">
    <location>
        <begin position="340"/>
        <end position="357"/>
    </location>
</feature>
<dbReference type="SMART" id="SM00179">
    <property type="entry name" value="EGF_CA"/>
    <property type="match status" value="3"/>
</dbReference>
<evidence type="ECO:0000256" key="3">
    <source>
        <dbReference type="ARBA" id="ARBA00022737"/>
    </source>
</evidence>
<dbReference type="InterPro" id="IPR000742">
    <property type="entry name" value="EGF"/>
</dbReference>
<dbReference type="Gene3D" id="2.10.25.10">
    <property type="entry name" value="Laminin"/>
    <property type="match status" value="6"/>
</dbReference>
<dbReference type="CDD" id="cd00054">
    <property type="entry name" value="EGF_CA"/>
    <property type="match status" value="1"/>
</dbReference>
<dbReference type="AlphaFoldDB" id="A0AAN0J0L1"/>
<dbReference type="EnsemblMetazoa" id="XM_019994699.1">
    <property type="protein sequence ID" value="XP_019850258.1"/>
    <property type="gene ID" value="LOC105312185"/>
</dbReference>
<dbReference type="GO" id="GO:0007157">
    <property type="term" value="P:heterophilic cell-cell adhesion via plasma membrane cell adhesion molecules"/>
    <property type="evidence" value="ECO:0007669"/>
    <property type="project" value="TreeGrafter"/>
</dbReference>
<dbReference type="RefSeq" id="XP_019850258.1">
    <property type="nucleotide sequence ID" value="XM_019994699.1"/>
</dbReference>
<protein>
    <recommendedName>
        <fullName evidence="8">EGF-like domain-containing protein</fullName>
    </recommendedName>
</protein>
<evidence type="ECO:0000256" key="6">
    <source>
        <dbReference type="SAM" id="Phobius"/>
    </source>
</evidence>
<keyword evidence="4 5" id="KW-1015">Disulfide bond</keyword>
<feature type="domain" description="EGF-like" evidence="8">
    <location>
        <begin position="210"/>
        <end position="249"/>
    </location>
</feature>
<dbReference type="PROSITE" id="PS00022">
    <property type="entry name" value="EGF_1"/>
    <property type="match status" value="5"/>
</dbReference>
<name>A0AAN0J0L1_AMPQE</name>
<reference evidence="10" key="1">
    <citation type="journal article" date="2010" name="Nature">
        <title>The Amphimedon queenslandica genome and the evolution of animal complexity.</title>
        <authorList>
            <person name="Srivastava M."/>
            <person name="Simakov O."/>
            <person name="Chapman J."/>
            <person name="Fahey B."/>
            <person name="Gauthier M.E."/>
            <person name="Mitros T."/>
            <person name="Richards G.S."/>
            <person name="Conaco C."/>
            <person name="Dacre M."/>
            <person name="Hellsten U."/>
            <person name="Larroux C."/>
            <person name="Putnam N.H."/>
            <person name="Stanke M."/>
            <person name="Adamska M."/>
            <person name="Darling A."/>
            <person name="Degnan S.M."/>
            <person name="Oakley T.H."/>
            <person name="Plachetzki D.C."/>
            <person name="Zhai Y."/>
            <person name="Adamski M."/>
            <person name="Calcino A."/>
            <person name="Cummins S.F."/>
            <person name="Goodstein D.M."/>
            <person name="Harris C."/>
            <person name="Jackson D.J."/>
            <person name="Leys S.P."/>
            <person name="Shu S."/>
            <person name="Woodcroft B.J."/>
            <person name="Vervoort M."/>
            <person name="Kosik K.S."/>
            <person name="Manning G."/>
            <person name="Degnan B.M."/>
            <person name="Rokhsar D.S."/>
        </authorList>
    </citation>
    <scope>NUCLEOTIDE SEQUENCE [LARGE SCALE GENOMIC DNA]</scope>
</reference>
<evidence type="ECO:0000256" key="4">
    <source>
        <dbReference type="ARBA" id="ARBA00023157"/>
    </source>
</evidence>
<keyword evidence="2 7" id="KW-0732">Signal</keyword>
<dbReference type="PROSITE" id="PS00652">
    <property type="entry name" value="TNFR_NGFR_1"/>
    <property type="match status" value="1"/>
</dbReference>
<dbReference type="KEGG" id="aqu:105312185"/>
<keyword evidence="6" id="KW-0472">Membrane</keyword>
<feature type="domain" description="EGF-like" evidence="8">
    <location>
        <begin position="330"/>
        <end position="369"/>
    </location>
</feature>
<dbReference type="PANTHER" id="PTHR24049:SF22">
    <property type="entry name" value="DROSOPHILA CRUMBS HOMOLOG"/>
    <property type="match status" value="1"/>
</dbReference>
<reference evidence="9" key="2">
    <citation type="submission" date="2024-06" db="UniProtKB">
        <authorList>
            <consortium name="EnsemblMetazoa"/>
        </authorList>
    </citation>
    <scope>IDENTIFICATION</scope>
</reference>
<feature type="chain" id="PRO_5042816190" description="EGF-like domain-containing protein" evidence="7">
    <location>
        <begin position="17"/>
        <end position="693"/>
    </location>
</feature>
<dbReference type="InterPro" id="IPR051022">
    <property type="entry name" value="Notch_Cell-Fate_Det"/>
</dbReference>
<accession>A0AAN0J0L1</accession>
<dbReference type="InterPro" id="IPR009030">
    <property type="entry name" value="Growth_fac_rcpt_cys_sf"/>
</dbReference>
<keyword evidence="6" id="KW-0812">Transmembrane</keyword>
<dbReference type="InterPro" id="IPR001881">
    <property type="entry name" value="EGF-like_Ca-bd_dom"/>
</dbReference>
<feature type="domain" description="EGF-like" evidence="8">
    <location>
        <begin position="270"/>
        <end position="309"/>
    </location>
</feature>
<dbReference type="InterPro" id="IPR001368">
    <property type="entry name" value="TNFR/NGFR_Cys_rich_reg"/>
</dbReference>
<evidence type="ECO:0000313" key="9">
    <source>
        <dbReference type="EnsemblMetazoa" id="XP_019850258.1"/>
    </source>
</evidence>
<keyword evidence="1 5" id="KW-0245">EGF-like domain</keyword>
<feature type="domain" description="EGF-like" evidence="8">
    <location>
        <begin position="390"/>
        <end position="428"/>
    </location>
</feature>
<evidence type="ECO:0000256" key="5">
    <source>
        <dbReference type="PROSITE-ProRule" id="PRU00076"/>
    </source>
</evidence>
<feature type="disulfide bond" evidence="5">
    <location>
        <begin position="280"/>
        <end position="297"/>
    </location>
</feature>
<dbReference type="GO" id="GO:0045197">
    <property type="term" value="P:establishment or maintenance of epithelial cell apical/basal polarity"/>
    <property type="evidence" value="ECO:0007669"/>
    <property type="project" value="TreeGrafter"/>
</dbReference>
<dbReference type="GO" id="GO:0032991">
    <property type="term" value="C:protein-containing complex"/>
    <property type="evidence" value="ECO:0007669"/>
    <property type="project" value="TreeGrafter"/>
</dbReference>
<feature type="transmembrane region" description="Helical" evidence="6">
    <location>
        <begin position="622"/>
        <end position="649"/>
    </location>
</feature>
<dbReference type="SUPFAM" id="SSF57184">
    <property type="entry name" value="Growth factor receptor domain"/>
    <property type="match status" value="1"/>
</dbReference>
<evidence type="ECO:0000256" key="7">
    <source>
        <dbReference type="SAM" id="SignalP"/>
    </source>
</evidence>
<feature type="signal peptide" evidence="7">
    <location>
        <begin position="1"/>
        <end position="16"/>
    </location>
</feature>
<proteinExistence type="predicted"/>